<proteinExistence type="predicted"/>
<reference evidence="1 2" key="1">
    <citation type="submission" date="2010-08" db="EMBL/GenBank/DDBJ databases">
        <title>The draft genome of Desulfovibrio fructosovorans JJ.</title>
        <authorList>
            <consortium name="US DOE Joint Genome Institute (JGI-PGF)"/>
            <person name="Lucas S."/>
            <person name="Copeland A."/>
            <person name="Lapidus A."/>
            <person name="Cheng J.-F."/>
            <person name="Bruce D."/>
            <person name="Goodwin L."/>
            <person name="Pitluck S."/>
            <person name="Land M.L."/>
            <person name="Hauser L."/>
            <person name="Chang Y.-J."/>
            <person name="Jeffries C."/>
            <person name="Wall J.D."/>
            <person name="Stahl D.A."/>
            <person name="Arkin A.P."/>
            <person name="Dehal P."/>
            <person name="Stolyar S.M."/>
            <person name="Hazen T.C."/>
            <person name="Woyke T.J."/>
        </authorList>
    </citation>
    <scope>NUCLEOTIDE SEQUENCE [LARGE SCALE GENOMIC DNA]</scope>
    <source>
        <strain evidence="1 2">JJ</strain>
    </source>
</reference>
<organism evidence="1 2">
    <name type="scientific">Solidesulfovibrio fructosivorans JJ]</name>
    <dbReference type="NCBI Taxonomy" id="596151"/>
    <lineage>
        <taxon>Bacteria</taxon>
        <taxon>Pseudomonadati</taxon>
        <taxon>Thermodesulfobacteriota</taxon>
        <taxon>Desulfovibrionia</taxon>
        <taxon>Desulfovibrionales</taxon>
        <taxon>Desulfovibrionaceae</taxon>
        <taxon>Solidesulfovibrio</taxon>
    </lineage>
</organism>
<evidence type="ECO:0000313" key="2">
    <source>
        <dbReference type="Proteomes" id="UP000006250"/>
    </source>
</evidence>
<protein>
    <submittedName>
        <fullName evidence="1">Uncharacterized protein</fullName>
    </submittedName>
</protein>
<accession>E1JRG7</accession>
<gene>
    <name evidence="1" type="ORF">DesfrDRAFT_0216</name>
</gene>
<dbReference type="Proteomes" id="UP000006250">
    <property type="component" value="Unassembled WGS sequence"/>
</dbReference>
<keyword evidence="2" id="KW-1185">Reference proteome</keyword>
<sequence>MARKRRSAANPLKTYRKSLILLEKPGHLRAFFYWARLFGDGWVGCEGLLACGRGLFGPRQAHNDDQLVDWTKRQLWAGRLSGCDSRVRRIFEEYAFASDASRQAALAKAQHPWKRLWGLSTCSRRWCRPRSGCARRGPRCRRWPMFPFKRLVGTWPFGQGQCTGGETSECGSFCPKSPSCPYQS</sequence>
<comment type="caution">
    <text evidence="1">The sequence shown here is derived from an EMBL/GenBank/DDBJ whole genome shotgun (WGS) entry which is preliminary data.</text>
</comment>
<dbReference type="AlphaFoldDB" id="E1JRG7"/>
<name>E1JRG7_SOLFR</name>
<dbReference type="EMBL" id="AECZ01000001">
    <property type="protein sequence ID" value="EFL53168.1"/>
    <property type="molecule type" value="Genomic_DNA"/>
</dbReference>
<dbReference type="STRING" id="596151.DesfrDRAFT_0216"/>
<evidence type="ECO:0000313" key="1">
    <source>
        <dbReference type="EMBL" id="EFL53168.1"/>
    </source>
</evidence>